<dbReference type="EMBL" id="UINC01190785">
    <property type="protein sequence ID" value="SVE05110.1"/>
    <property type="molecule type" value="Genomic_DNA"/>
</dbReference>
<accession>A0A383ABY5</accession>
<sequence length="31" mass="3276">MKSICLIAARGGSKRVPKKNIKILAGKPLIA</sequence>
<feature type="non-terminal residue" evidence="1">
    <location>
        <position position="31"/>
    </location>
</feature>
<gene>
    <name evidence="1" type="ORF">METZ01_LOCUS457964</name>
</gene>
<reference evidence="1" key="1">
    <citation type="submission" date="2018-05" db="EMBL/GenBank/DDBJ databases">
        <authorList>
            <person name="Lanie J.A."/>
            <person name="Ng W.-L."/>
            <person name="Kazmierczak K.M."/>
            <person name="Andrzejewski T.M."/>
            <person name="Davidsen T.M."/>
            <person name="Wayne K.J."/>
            <person name="Tettelin H."/>
            <person name="Glass J.I."/>
            <person name="Rusch D."/>
            <person name="Podicherti R."/>
            <person name="Tsui H.-C.T."/>
            <person name="Winkler M.E."/>
        </authorList>
    </citation>
    <scope>NUCLEOTIDE SEQUENCE</scope>
</reference>
<organism evidence="1">
    <name type="scientific">marine metagenome</name>
    <dbReference type="NCBI Taxonomy" id="408172"/>
    <lineage>
        <taxon>unclassified sequences</taxon>
        <taxon>metagenomes</taxon>
        <taxon>ecological metagenomes</taxon>
    </lineage>
</organism>
<dbReference type="SUPFAM" id="SSF53448">
    <property type="entry name" value="Nucleotide-diphospho-sugar transferases"/>
    <property type="match status" value="1"/>
</dbReference>
<dbReference type="AlphaFoldDB" id="A0A383ABY5"/>
<dbReference type="Pfam" id="PF02348">
    <property type="entry name" value="CTP_transf_3"/>
    <property type="match status" value="1"/>
</dbReference>
<dbReference type="InterPro" id="IPR003329">
    <property type="entry name" value="Cytidylyl_trans"/>
</dbReference>
<name>A0A383ABY5_9ZZZZ</name>
<dbReference type="Gene3D" id="3.90.550.10">
    <property type="entry name" value="Spore Coat Polysaccharide Biosynthesis Protein SpsA, Chain A"/>
    <property type="match status" value="1"/>
</dbReference>
<protein>
    <submittedName>
        <fullName evidence="1">Uncharacterized protein</fullName>
    </submittedName>
</protein>
<evidence type="ECO:0000313" key="1">
    <source>
        <dbReference type="EMBL" id="SVE05110.1"/>
    </source>
</evidence>
<dbReference type="InterPro" id="IPR029044">
    <property type="entry name" value="Nucleotide-diphossugar_trans"/>
</dbReference>
<proteinExistence type="predicted"/>